<keyword evidence="1" id="KW-1133">Transmembrane helix</keyword>
<evidence type="ECO:0000313" key="3">
    <source>
        <dbReference type="Proteomes" id="UP000578569"/>
    </source>
</evidence>
<dbReference type="EMBL" id="JACICF010000002">
    <property type="protein sequence ID" value="MBB3764607.1"/>
    <property type="molecule type" value="Genomic_DNA"/>
</dbReference>
<feature type="transmembrane region" description="Helical" evidence="1">
    <location>
        <begin position="481"/>
        <end position="502"/>
    </location>
</feature>
<evidence type="ECO:0000313" key="2">
    <source>
        <dbReference type="EMBL" id="MBB3764607.1"/>
    </source>
</evidence>
<gene>
    <name evidence="2" type="ORF">FHS50_001669</name>
</gene>
<organism evidence="2 3">
    <name type="scientific">Sphingomicrobium lutaoense</name>
    <dbReference type="NCBI Taxonomy" id="515949"/>
    <lineage>
        <taxon>Bacteria</taxon>
        <taxon>Pseudomonadati</taxon>
        <taxon>Pseudomonadota</taxon>
        <taxon>Alphaproteobacteria</taxon>
        <taxon>Sphingomonadales</taxon>
        <taxon>Sphingomonadaceae</taxon>
        <taxon>Sphingomicrobium</taxon>
    </lineage>
</organism>
<feature type="transmembrane region" description="Helical" evidence="1">
    <location>
        <begin position="358"/>
        <end position="377"/>
    </location>
</feature>
<dbReference type="Gene3D" id="3.40.50.450">
    <property type="match status" value="1"/>
</dbReference>
<evidence type="ECO:0000256" key="1">
    <source>
        <dbReference type="SAM" id="Phobius"/>
    </source>
</evidence>
<keyword evidence="1" id="KW-0472">Membrane</keyword>
<keyword evidence="3" id="KW-1185">Reference proteome</keyword>
<comment type="caution">
    <text evidence="2">The sequence shown here is derived from an EMBL/GenBank/DDBJ whole genome shotgun (WGS) entry which is preliminary data.</text>
</comment>
<dbReference type="AlphaFoldDB" id="A0A839Z3E9"/>
<name>A0A839Z3E9_9SPHN</name>
<evidence type="ECO:0008006" key="4">
    <source>
        <dbReference type="Google" id="ProtNLM"/>
    </source>
</evidence>
<proteinExistence type="predicted"/>
<protein>
    <recommendedName>
        <fullName evidence="4">SMODS and SLOG-associating 2TM effector domain-containing protein</fullName>
    </recommendedName>
</protein>
<keyword evidence="1" id="KW-0812">Transmembrane</keyword>
<dbReference type="Proteomes" id="UP000578569">
    <property type="component" value="Unassembled WGS sequence"/>
</dbReference>
<sequence>MSVDPRADPFQPRLVLRFGITGHRPPRLDPDQHEAIKAACREIFRHSAQALEQLHARHGDLLSPQPPRIKLVTSVAEGADVLAAEAALEAGARLAVCLPFPEPIYARDFTDDKWARSKKLVDQADTVMSLSEYEGGDEAGYEMAGRLMLSQCDILIAVWDGEAARGRGGTTQVIAEAVAMHMPVIHVDAGGKAPPELLWSGLHEAVPDRPSLDGINRADARTVLAALVNALCAPPARPERDALVQFTSPARRKARRNLGWPLLMALSGAKSWRKLQFRAAGEEESAEWLRRHTGPFDDHGRFGKRLNGPLLARFGRADARANQFALRFRSSFVTNYALAGLAVFLALAGLLFPDAKKALIATELFVILLIIANTHGARRNNLHQCWLDRRHLAERLRLLALTATLGRLSLRDVEDGTTHPGWVSWYARASARELGLPAALVDKAYLEKVRASLIGLINEQIDYHRANARAMHRADHRLHHAGDLLFIGTILACVAYLAVAIGTGSVGKLFGVGMTQLVTFVTALFPALAAALYGIRMQGDFASTGERSSVIAQRLLQLKIAIEADPLRIERLAERSRRLGEIMLAEVQQWRLHYETRPLSLPG</sequence>
<dbReference type="RefSeq" id="WP_183933996.1">
    <property type="nucleotide sequence ID" value="NZ_JACICF010000002.1"/>
</dbReference>
<accession>A0A839Z3E9</accession>
<dbReference type="SUPFAM" id="SSF102405">
    <property type="entry name" value="MCP/YpsA-like"/>
    <property type="match status" value="1"/>
</dbReference>
<feature type="transmembrane region" description="Helical" evidence="1">
    <location>
        <begin position="333"/>
        <end position="352"/>
    </location>
</feature>
<reference evidence="2 3" key="1">
    <citation type="submission" date="2020-08" db="EMBL/GenBank/DDBJ databases">
        <title>Genomic Encyclopedia of Type Strains, Phase IV (KMG-IV): sequencing the most valuable type-strain genomes for metagenomic binning, comparative biology and taxonomic classification.</title>
        <authorList>
            <person name="Goeker M."/>
        </authorList>
    </citation>
    <scope>NUCLEOTIDE SEQUENCE [LARGE SCALE GENOMIC DNA]</scope>
    <source>
        <strain evidence="2 3">DSM 24194</strain>
    </source>
</reference>
<feature type="transmembrane region" description="Helical" evidence="1">
    <location>
        <begin position="514"/>
        <end position="535"/>
    </location>
</feature>